<dbReference type="InterPro" id="IPR039566">
    <property type="entry name" value="CvfB_S1_st"/>
</dbReference>
<dbReference type="SMART" id="SM00316">
    <property type="entry name" value="S1"/>
    <property type="match status" value="1"/>
</dbReference>
<dbReference type="Pfam" id="PF21191">
    <property type="entry name" value="CvfB_1st"/>
    <property type="match status" value="1"/>
</dbReference>
<evidence type="ECO:0000313" key="4">
    <source>
        <dbReference type="Proteomes" id="UP001596494"/>
    </source>
</evidence>
<evidence type="ECO:0000259" key="2">
    <source>
        <dbReference type="PROSITE" id="PS50126"/>
    </source>
</evidence>
<proteinExistence type="inferred from homology"/>
<dbReference type="RefSeq" id="WP_289214241.1">
    <property type="nucleotide sequence ID" value="NZ_JAPVRC010000001.1"/>
</dbReference>
<dbReference type="Proteomes" id="UP001596494">
    <property type="component" value="Unassembled WGS sequence"/>
</dbReference>
<dbReference type="PROSITE" id="PS50126">
    <property type="entry name" value="S1"/>
    <property type="match status" value="1"/>
</dbReference>
<sequence>MINSSKIGTIQTLQISKKTADGFMLSDGETDYPLPADQIHEEITEIGQTVSAFIYKNREKEIIATTVIPEVTLDSYGWAEVEEVVPNLGVFVNIGVDKAFLVSKDHLPLLKEVWPEEGDWLFVSLEKDKKDRVFAEPISEGEVIEDLEQAPASLLNETVIGRVYRSTKAGSFVLTGEGYRGFIHPFERKTEPRLGETIEGRVIDVKDDGTINISLRPLKQEVMGDDAEQVYQFLKDNDGVMNLTDKSSPDEIRDTFHISKAAFKRALGKLLKERKIIQQDGKTIINHQEE</sequence>
<comment type="similarity">
    <text evidence="1">Belongs to the CvfB family.</text>
</comment>
<accession>A0ABW2K1M7</accession>
<dbReference type="Pfam" id="PF17783">
    <property type="entry name" value="WHD_CvfB"/>
    <property type="match status" value="1"/>
</dbReference>
<dbReference type="Pfam" id="PF13509">
    <property type="entry name" value="S1_2"/>
    <property type="match status" value="1"/>
</dbReference>
<dbReference type="Gene3D" id="1.10.10.10">
    <property type="entry name" value="Winged helix-like DNA-binding domain superfamily/Winged helix DNA-binding domain"/>
    <property type="match status" value="1"/>
</dbReference>
<feature type="domain" description="S1 motif" evidence="2">
    <location>
        <begin position="156"/>
        <end position="216"/>
    </location>
</feature>
<organism evidence="3 4">
    <name type="scientific">Halobacillus campisalis</name>
    <dbReference type="NCBI Taxonomy" id="435909"/>
    <lineage>
        <taxon>Bacteria</taxon>
        <taxon>Bacillati</taxon>
        <taxon>Bacillota</taxon>
        <taxon>Bacilli</taxon>
        <taxon>Bacillales</taxon>
        <taxon>Bacillaceae</taxon>
        <taxon>Halobacillus</taxon>
    </lineage>
</organism>
<dbReference type="InterPro" id="IPR048588">
    <property type="entry name" value="CvfB_S1_2nd"/>
</dbReference>
<dbReference type="InterPro" id="IPR014464">
    <property type="entry name" value="CvfB_fam"/>
</dbReference>
<dbReference type="InterPro" id="IPR048587">
    <property type="entry name" value="CvfB_S1_3rd"/>
</dbReference>
<dbReference type="Pfam" id="PF21543">
    <property type="entry name" value="CvfB_2nd"/>
    <property type="match status" value="1"/>
</dbReference>
<evidence type="ECO:0000256" key="1">
    <source>
        <dbReference type="PIRNR" id="PIRNR012524"/>
    </source>
</evidence>
<dbReference type="PANTHER" id="PTHR37296:SF1">
    <property type="entry name" value="CONSERVED VIRULENCE FACTOR B"/>
    <property type="match status" value="1"/>
</dbReference>
<dbReference type="PANTHER" id="PTHR37296">
    <property type="entry name" value="CONSERVED VIRULENCE FACTOR B"/>
    <property type="match status" value="1"/>
</dbReference>
<comment type="caution">
    <text evidence="3">The sequence shown here is derived from an EMBL/GenBank/DDBJ whole genome shotgun (WGS) entry which is preliminary data.</text>
</comment>
<dbReference type="SUPFAM" id="SSF50249">
    <property type="entry name" value="Nucleic acid-binding proteins"/>
    <property type="match status" value="1"/>
</dbReference>
<protein>
    <submittedName>
        <fullName evidence="3">S1 RNA-binding domain-containing protein</fullName>
    </submittedName>
</protein>
<dbReference type="InterPro" id="IPR036388">
    <property type="entry name" value="WH-like_DNA-bd_sf"/>
</dbReference>
<dbReference type="PIRSF" id="PIRSF012524">
    <property type="entry name" value="YitL_S1"/>
    <property type="match status" value="1"/>
</dbReference>
<keyword evidence="4" id="KW-1185">Reference proteome</keyword>
<reference evidence="4" key="1">
    <citation type="journal article" date="2019" name="Int. J. Syst. Evol. Microbiol.">
        <title>The Global Catalogue of Microorganisms (GCM) 10K type strain sequencing project: providing services to taxonomists for standard genome sequencing and annotation.</title>
        <authorList>
            <consortium name="The Broad Institute Genomics Platform"/>
            <consortium name="The Broad Institute Genome Sequencing Center for Infectious Disease"/>
            <person name="Wu L."/>
            <person name="Ma J."/>
        </authorList>
    </citation>
    <scope>NUCLEOTIDE SEQUENCE [LARGE SCALE GENOMIC DNA]</scope>
    <source>
        <strain evidence="4">CCUG 73951</strain>
    </source>
</reference>
<dbReference type="InterPro" id="IPR012340">
    <property type="entry name" value="NA-bd_OB-fold"/>
</dbReference>
<dbReference type="EMBL" id="JBHTBY010000006">
    <property type="protein sequence ID" value="MFC7320608.1"/>
    <property type="molecule type" value="Genomic_DNA"/>
</dbReference>
<dbReference type="Gene3D" id="2.40.50.140">
    <property type="entry name" value="Nucleic acid-binding proteins"/>
    <property type="match status" value="2"/>
</dbReference>
<name>A0ABW2K1M7_9BACI</name>
<gene>
    <name evidence="3" type="ORF">ACFQMN_06920</name>
</gene>
<evidence type="ECO:0000313" key="3">
    <source>
        <dbReference type="EMBL" id="MFC7320608.1"/>
    </source>
</evidence>
<dbReference type="InterPro" id="IPR003029">
    <property type="entry name" value="S1_domain"/>
</dbReference>
<dbReference type="InterPro" id="IPR040764">
    <property type="entry name" value="CvfB_WH"/>
</dbReference>